<protein>
    <submittedName>
        <fullName evidence="6">Aldehyde dehydrogenase</fullName>
    </submittedName>
</protein>
<dbReference type="FunFam" id="3.40.309.10:FF:000012">
    <property type="entry name" value="Betaine aldehyde dehydrogenase"/>
    <property type="match status" value="1"/>
</dbReference>
<evidence type="ECO:0000256" key="2">
    <source>
        <dbReference type="ARBA" id="ARBA00023002"/>
    </source>
</evidence>
<sequence>MTAVTENPADLASRPVEHTRLHIGGEWTDAVGGGELDTVNPATGEVFARVALGEAADVDRAVAAARKAFEEGPWPRMTPRERAAALWRLGDLILADAAEMGRVETLDQGKPYAIAQAADVPSAAGLFHYMSGYATKIEGETIPISAPGEFLTYTRREPLGVVGLIVPWNFPLVITSWKVAPALAAGNTVVLKPAEATPLSALRLAHLALEAGIPPGVLNVVNGYGSTVGAALSAHPGVDKVSFTGSTATGRRILDAAGGNLKRVTLELGGKSANVVFGDADLDKAIGGSSDAIFFNAGQACAAGSRLYVHDSVYDEFVSGLVEKARGITVGDGFDPASQIGPLASREHFDRVSNYLAVGATEGTVLTGGGRVGDRGYFVEPTIIADTAPDSRVTKEEIFGPVVVAHRFTDEAEVVRAANDTRYGLSAGIWTRDVGRAHRVAARLQAGTVWVNTYGVFDPSMPFGGMKESGWGREMGHEVLHDYTDVKTVCVDVSA</sequence>
<organism evidence="6 7">
    <name type="scientific">Pseudonocardia sulfidoxydans NBRC 16205</name>
    <dbReference type="NCBI Taxonomy" id="1223511"/>
    <lineage>
        <taxon>Bacteria</taxon>
        <taxon>Bacillati</taxon>
        <taxon>Actinomycetota</taxon>
        <taxon>Actinomycetes</taxon>
        <taxon>Pseudonocardiales</taxon>
        <taxon>Pseudonocardiaceae</taxon>
        <taxon>Pseudonocardia</taxon>
    </lineage>
</organism>
<dbReference type="Proteomes" id="UP000321685">
    <property type="component" value="Unassembled WGS sequence"/>
</dbReference>
<dbReference type="InterPro" id="IPR016162">
    <property type="entry name" value="Ald_DH_N"/>
</dbReference>
<evidence type="ECO:0000256" key="4">
    <source>
        <dbReference type="RuleBase" id="RU003345"/>
    </source>
</evidence>
<evidence type="ECO:0000256" key="1">
    <source>
        <dbReference type="ARBA" id="ARBA00009986"/>
    </source>
</evidence>
<reference evidence="6 7" key="1">
    <citation type="submission" date="2019-07" db="EMBL/GenBank/DDBJ databases">
        <title>Whole genome shotgun sequence of Pseudonocardia sulfidoxydans NBRC 16205.</title>
        <authorList>
            <person name="Hosoyama A."/>
            <person name="Uohara A."/>
            <person name="Ohji S."/>
            <person name="Ichikawa N."/>
        </authorList>
    </citation>
    <scope>NUCLEOTIDE SEQUENCE [LARGE SCALE GENOMIC DNA]</scope>
    <source>
        <strain evidence="6 7">NBRC 16205</strain>
    </source>
</reference>
<feature type="active site" evidence="3">
    <location>
        <position position="267"/>
    </location>
</feature>
<dbReference type="OrthoDB" id="6882680at2"/>
<feature type="domain" description="Aldehyde dehydrogenase" evidence="5">
    <location>
        <begin position="27"/>
        <end position="489"/>
    </location>
</feature>
<keyword evidence="2 4" id="KW-0560">Oxidoreductase</keyword>
<proteinExistence type="inferred from homology"/>
<evidence type="ECO:0000259" key="5">
    <source>
        <dbReference type="Pfam" id="PF00171"/>
    </source>
</evidence>
<name>A0A511DKP8_9PSEU</name>
<dbReference type="InterPro" id="IPR029510">
    <property type="entry name" value="Ald_DH_CS_GLU"/>
</dbReference>
<dbReference type="PANTHER" id="PTHR11699">
    <property type="entry name" value="ALDEHYDE DEHYDROGENASE-RELATED"/>
    <property type="match status" value="1"/>
</dbReference>
<dbReference type="GO" id="GO:0016620">
    <property type="term" value="F:oxidoreductase activity, acting on the aldehyde or oxo group of donors, NAD or NADP as acceptor"/>
    <property type="evidence" value="ECO:0007669"/>
    <property type="project" value="InterPro"/>
</dbReference>
<dbReference type="EMBL" id="BJVJ01000052">
    <property type="protein sequence ID" value="GEL25391.1"/>
    <property type="molecule type" value="Genomic_DNA"/>
</dbReference>
<dbReference type="FunFam" id="3.40.605.10:FF:000007">
    <property type="entry name" value="NAD/NADP-dependent betaine aldehyde dehydrogenase"/>
    <property type="match status" value="1"/>
</dbReference>
<evidence type="ECO:0000256" key="3">
    <source>
        <dbReference type="PROSITE-ProRule" id="PRU10007"/>
    </source>
</evidence>
<evidence type="ECO:0000313" key="7">
    <source>
        <dbReference type="Proteomes" id="UP000321685"/>
    </source>
</evidence>
<comment type="similarity">
    <text evidence="1 4">Belongs to the aldehyde dehydrogenase family.</text>
</comment>
<dbReference type="AlphaFoldDB" id="A0A511DKP8"/>
<dbReference type="InterPro" id="IPR016163">
    <property type="entry name" value="Ald_DH_C"/>
</dbReference>
<dbReference type="Pfam" id="PF00171">
    <property type="entry name" value="Aldedh"/>
    <property type="match status" value="1"/>
</dbReference>
<dbReference type="InterPro" id="IPR016160">
    <property type="entry name" value="Ald_DH_CS_CYS"/>
</dbReference>
<dbReference type="SUPFAM" id="SSF53720">
    <property type="entry name" value="ALDH-like"/>
    <property type="match status" value="1"/>
</dbReference>
<dbReference type="InterPro" id="IPR015590">
    <property type="entry name" value="Aldehyde_DH_dom"/>
</dbReference>
<dbReference type="Gene3D" id="3.40.309.10">
    <property type="entry name" value="Aldehyde Dehydrogenase, Chain A, domain 2"/>
    <property type="match status" value="1"/>
</dbReference>
<dbReference type="PROSITE" id="PS00687">
    <property type="entry name" value="ALDEHYDE_DEHYDR_GLU"/>
    <property type="match status" value="1"/>
</dbReference>
<comment type="caution">
    <text evidence="6">The sequence shown here is derived from an EMBL/GenBank/DDBJ whole genome shotgun (WGS) entry which is preliminary data.</text>
</comment>
<dbReference type="InterPro" id="IPR016161">
    <property type="entry name" value="Ald_DH/histidinol_DH"/>
</dbReference>
<dbReference type="RefSeq" id="WP_147111497.1">
    <property type="nucleotide sequence ID" value="NZ_BJVJ01000052.1"/>
</dbReference>
<gene>
    <name evidence="6" type="ORF">PSU4_43450</name>
</gene>
<dbReference type="Gene3D" id="3.40.605.10">
    <property type="entry name" value="Aldehyde Dehydrogenase, Chain A, domain 1"/>
    <property type="match status" value="1"/>
</dbReference>
<accession>A0A511DKP8</accession>
<keyword evidence="7" id="KW-1185">Reference proteome</keyword>
<evidence type="ECO:0000313" key="6">
    <source>
        <dbReference type="EMBL" id="GEL25391.1"/>
    </source>
</evidence>
<dbReference type="PROSITE" id="PS00070">
    <property type="entry name" value="ALDEHYDE_DEHYDR_CYS"/>
    <property type="match status" value="1"/>
</dbReference>